<dbReference type="PANTHER" id="PTHR36121:SF1">
    <property type="entry name" value="PROTEIN SXY"/>
    <property type="match status" value="1"/>
</dbReference>
<dbReference type="Pfam" id="PF04993">
    <property type="entry name" value="TfoX_N"/>
    <property type="match status" value="1"/>
</dbReference>
<accession>A0A840A1C8</accession>
<dbReference type="Gene3D" id="3.30.1460.30">
    <property type="entry name" value="YgaC/TfoX-N like chaperone"/>
    <property type="match status" value="1"/>
</dbReference>
<dbReference type="RefSeq" id="WP_183772118.1">
    <property type="nucleotide sequence ID" value="NZ_JACIDK010000002.1"/>
</dbReference>
<gene>
    <name evidence="2" type="ORF">GGQ61_002058</name>
</gene>
<protein>
    <submittedName>
        <fullName evidence="2">DNA transformation protein</fullName>
    </submittedName>
</protein>
<dbReference type="InterPro" id="IPR047525">
    <property type="entry name" value="TfoX-like"/>
</dbReference>
<keyword evidence="3" id="KW-1185">Reference proteome</keyword>
<dbReference type="Proteomes" id="UP000530564">
    <property type="component" value="Unassembled WGS sequence"/>
</dbReference>
<feature type="domain" description="TfoX N-terminal" evidence="1">
    <location>
        <begin position="13"/>
        <end position="103"/>
    </location>
</feature>
<dbReference type="SUPFAM" id="SSF159894">
    <property type="entry name" value="YgaC/TfoX-N like"/>
    <property type="match status" value="1"/>
</dbReference>
<dbReference type="AlphaFoldDB" id="A0A840A1C8"/>
<dbReference type="InterPro" id="IPR007076">
    <property type="entry name" value="TfoX_N"/>
</dbReference>
<reference evidence="2 3" key="1">
    <citation type="submission" date="2020-08" db="EMBL/GenBank/DDBJ databases">
        <title>Genomic Encyclopedia of Type Strains, Phase IV (KMG-IV): sequencing the most valuable type-strain genomes for metagenomic binning, comparative biology and taxonomic classification.</title>
        <authorList>
            <person name="Goeker M."/>
        </authorList>
    </citation>
    <scope>NUCLEOTIDE SEQUENCE [LARGE SCALE GENOMIC DNA]</scope>
    <source>
        <strain evidence="2 3">DSM 21793</strain>
    </source>
</reference>
<comment type="caution">
    <text evidence="2">The sequence shown here is derived from an EMBL/GenBank/DDBJ whole genome shotgun (WGS) entry which is preliminary data.</text>
</comment>
<evidence type="ECO:0000259" key="1">
    <source>
        <dbReference type="Pfam" id="PF04993"/>
    </source>
</evidence>
<sequence>MPVSPDFLDYVLEQLHPLGGITHRRMFGGVGVSRHELFFALIADDVLYFKADAVTVPDFEAAGCEPFRPFGGDKAMNYWTLPLEALEDPDEMTAWTTRALDAALRATTGKQRGT</sequence>
<name>A0A840A1C8_9CAUL</name>
<dbReference type="EMBL" id="JACIDK010000002">
    <property type="protein sequence ID" value="MBB3891341.1"/>
    <property type="molecule type" value="Genomic_DNA"/>
</dbReference>
<proteinExistence type="predicted"/>
<dbReference type="PANTHER" id="PTHR36121">
    <property type="entry name" value="PROTEIN SXY"/>
    <property type="match status" value="1"/>
</dbReference>
<organism evidence="2 3">
    <name type="scientific">Phenylobacterium haematophilum</name>
    <dbReference type="NCBI Taxonomy" id="98513"/>
    <lineage>
        <taxon>Bacteria</taxon>
        <taxon>Pseudomonadati</taxon>
        <taxon>Pseudomonadota</taxon>
        <taxon>Alphaproteobacteria</taxon>
        <taxon>Caulobacterales</taxon>
        <taxon>Caulobacteraceae</taxon>
        <taxon>Phenylobacterium</taxon>
    </lineage>
</organism>
<evidence type="ECO:0000313" key="3">
    <source>
        <dbReference type="Proteomes" id="UP000530564"/>
    </source>
</evidence>
<evidence type="ECO:0000313" key="2">
    <source>
        <dbReference type="EMBL" id="MBB3891341.1"/>
    </source>
</evidence>